<keyword evidence="9" id="KW-0067">ATP-binding</keyword>
<keyword evidence="13" id="KW-1185">Reference proteome</keyword>
<dbReference type="EMBL" id="JAJSOW010000003">
    <property type="protein sequence ID" value="KAI9194145.1"/>
    <property type="molecule type" value="Genomic_DNA"/>
</dbReference>
<evidence type="ECO:0000256" key="1">
    <source>
        <dbReference type="ARBA" id="ARBA00001946"/>
    </source>
</evidence>
<name>A0AAD5JC67_ACENE</name>
<dbReference type="GO" id="GO:0000287">
    <property type="term" value="F:magnesium ion binding"/>
    <property type="evidence" value="ECO:0007669"/>
    <property type="project" value="InterPro"/>
</dbReference>
<dbReference type="GO" id="GO:0052725">
    <property type="term" value="F:inositol-1,3,4-trisphosphate 6-kinase activity"/>
    <property type="evidence" value="ECO:0007669"/>
    <property type="project" value="InterPro"/>
</dbReference>
<evidence type="ECO:0000256" key="7">
    <source>
        <dbReference type="ARBA" id="ARBA00022741"/>
    </source>
</evidence>
<dbReference type="GO" id="GO:0052726">
    <property type="term" value="F:inositol-1,3,4-trisphosphate 5-kinase activity"/>
    <property type="evidence" value="ECO:0007669"/>
    <property type="project" value="InterPro"/>
</dbReference>
<dbReference type="PANTHER" id="PTHR14217:SF1">
    <property type="entry name" value="INOSITOL-TETRAKISPHOSPHATE 1-KINASE"/>
    <property type="match status" value="1"/>
</dbReference>
<accession>A0AAD5JC67</accession>
<comment type="caution">
    <text evidence="12">The sequence shown here is derived from an EMBL/GenBank/DDBJ whole genome shotgun (WGS) entry which is preliminary data.</text>
</comment>
<gene>
    <name evidence="12" type="ORF">LWI28_003489</name>
</gene>
<keyword evidence="8" id="KW-0418">Kinase</keyword>
<dbReference type="GO" id="GO:0005737">
    <property type="term" value="C:cytoplasm"/>
    <property type="evidence" value="ECO:0007669"/>
    <property type="project" value="TreeGrafter"/>
</dbReference>
<dbReference type="GO" id="GO:0047325">
    <property type="term" value="F:inositol-3,4,5,6-tetrakisphosphate 1-kinase activity"/>
    <property type="evidence" value="ECO:0007669"/>
    <property type="project" value="InterPro"/>
</dbReference>
<protein>
    <recommendedName>
        <fullName evidence="4">inositol-1,3,4-trisphosphate 5/6-kinase</fullName>
        <ecNumber evidence="4">2.7.1.159</ecNumber>
    </recommendedName>
</protein>
<dbReference type="InterPro" id="IPR008656">
    <property type="entry name" value="Inositol_tetrakis-P_1-kinase"/>
</dbReference>
<dbReference type="PANTHER" id="PTHR14217">
    <property type="entry name" value="INOSITOL-TETRAKISPHOSPHATE 1-KINASE"/>
    <property type="match status" value="1"/>
</dbReference>
<dbReference type="InterPro" id="IPR040464">
    <property type="entry name" value="InsP(3)kin_ATP-grasp"/>
</dbReference>
<keyword evidence="7" id="KW-0547">Nucleotide-binding</keyword>
<reference evidence="12" key="2">
    <citation type="submission" date="2023-02" db="EMBL/GenBank/DDBJ databases">
        <authorList>
            <person name="Swenson N.G."/>
            <person name="Wegrzyn J.L."/>
            <person name="Mcevoy S.L."/>
        </authorList>
    </citation>
    <scope>NUCLEOTIDE SEQUENCE</scope>
    <source>
        <strain evidence="12">91603</strain>
        <tissue evidence="12">Leaf</tissue>
    </source>
</reference>
<reference evidence="12" key="1">
    <citation type="journal article" date="2022" name="Plant J.">
        <title>Strategies of tolerance reflected in two North American maple genomes.</title>
        <authorList>
            <person name="McEvoy S.L."/>
            <person name="Sezen U.U."/>
            <person name="Trouern-Trend A."/>
            <person name="McMahon S.M."/>
            <person name="Schaberg P.G."/>
            <person name="Yang J."/>
            <person name="Wegrzyn J.L."/>
            <person name="Swenson N.G."/>
        </authorList>
    </citation>
    <scope>NUCLEOTIDE SEQUENCE</scope>
    <source>
        <strain evidence="12">91603</strain>
    </source>
</reference>
<dbReference type="EC" id="2.7.1.159" evidence="4"/>
<evidence type="ECO:0000256" key="2">
    <source>
        <dbReference type="ARBA" id="ARBA00009601"/>
    </source>
</evidence>
<evidence type="ECO:0000256" key="3">
    <source>
        <dbReference type="ARBA" id="ARBA00011245"/>
    </source>
</evidence>
<evidence type="ECO:0000259" key="11">
    <source>
        <dbReference type="Pfam" id="PF05770"/>
    </source>
</evidence>
<comment type="subunit">
    <text evidence="3">Monomer.</text>
</comment>
<dbReference type="Proteomes" id="UP001064489">
    <property type="component" value="Chromosome 1"/>
</dbReference>
<dbReference type="Gene3D" id="3.30.470.20">
    <property type="entry name" value="ATP-grasp fold, B domain"/>
    <property type="match status" value="1"/>
</dbReference>
<evidence type="ECO:0000256" key="9">
    <source>
        <dbReference type="ARBA" id="ARBA00022840"/>
    </source>
</evidence>
<evidence type="ECO:0000256" key="4">
    <source>
        <dbReference type="ARBA" id="ARBA00012017"/>
    </source>
</evidence>
<proteinExistence type="inferred from homology"/>
<keyword evidence="5" id="KW-0808">Transferase</keyword>
<dbReference type="AlphaFoldDB" id="A0AAD5JC67"/>
<evidence type="ECO:0000313" key="13">
    <source>
        <dbReference type="Proteomes" id="UP001064489"/>
    </source>
</evidence>
<sequence>MVVDVGTVSVVGNRRRNRSDRQKRSMEYVNHSSTLFKFYVLGENVFHAVKKSTPNSVNLMKSYERNGLRPIMFDSLKSLPTDTKNGHSGDAVSFKVDDLDLGLLKDAAKWLAGKLYLTIFGFDVVVSSLYRLL</sequence>
<comment type="cofactor">
    <cofactor evidence="1">
        <name>Mg(2+)</name>
        <dbReference type="ChEBI" id="CHEBI:18420"/>
    </cofactor>
</comment>
<evidence type="ECO:0000256" key="10">
    <source>
        <dbReference type="ARBA" id="ARBA00022842"/>
    </source>
</evidence>
<dbReference type="GO" id="GO:0032957">
    <property type="term" value="P:inositol trisphosphate metabolic process"/>
    <property type="evidence" value="ECO:0007669"/>
    <property type="project" value="InterPro"/>
</dbReference>
<keyword evidence="10" id="KW-0460">Magnesium</keyword>
<comment type="similarity">
    <text evidence="2">Belongs to the ITPK1 family.</text>
</comment>
<dbReference type="Pfam" id="PF05770">
    <property type="entry name" value="Ins134_P3_kin"/>
    <property type="match status" value="1"/>
</dbReference>
<dbReference type="GO" id="GO:0005524">
    <property type="term" value="F:ATP binding"/>
    <property type="evidence" value="ECO:0007669"/>
    <property type="project" value="UniProtKB-KW"/>
</dbReference>
<keyword evidence="6" id="KW-0479">Metal-binding</keyword>
<evidence type="ECO:0000256" key="6">
    <source>
        <dbReference type="ARBA" id="ARBA00022723"/>
    </source>
</evidence>
<organism evidence="12 13">
    <name type="scientific">Acer negundo</name>
    <name type="common">Box elder</name>
    <dbReference type="NCBI Taxonomy" id="4023"/>
    <lineage>
        <taxon>Eukaryota</taxon>
        <taxon>Viridiplantae</taxon>
        <taxon>Streptophyta</taxon>
        <taxon>Embryophyta</taxon>
        <taxon>Tracheophyta</taxon>
        <taxon>Spermatophyta</taxon>
        <taxon>Magnoliopsida</taxon>
        <taxon>eudicotyledons</taxon>
        <taxon>Gunneridae</taxon>
        <taxon>Pentapetalae</taxon>
        <taxon>rosids</taxon>
        <taxon>malvids</taxon>
        <taxon>Sapindales</taxon>
        <taxon>Sapindaceae</taxon>
        <taxon>Hippocastanoideae</taxon>
        <taxon>Acereae</taxon>
        <taxon>Acer</taxon>
    </lineage>
</organism>
<evidence type="ECO:0000313" key="12">
    <source>
        <dbReference type="EMBL" id="KAI9194145.1"/>
    </source>
</evidence>
<feature type="domain" description="Inositol 1,3,4-trisphosphate 5/6-kinase ATP-grasp" evidence="11">
    <location>
        <begin position="27"/>
        <end position="126"/>
    </location>
</feature>
<evidence type="ECO:0000256" key="5">
    <source>
        <dbReference type="ARBA" id="ARBA00022679"/>
    </source>
</evidence>
<evidence type="ECO:0000256" key="8">
    <source>
        <dbReference type="ARBA" id="ARBA00022777"/>
    </source>
</evidence>